<feature type="domain" description="C2H2-type" evidence="10">
    <location>
        <begin position="92"/>
        <end position="114"/>
    </location>
</feature>
<keyword evidence="4 7" id="KW-0863">Zinc-finger</keyword>
<feature type="domain" description="C2H2-type" evidence="10">
    <location>
        <begin position="64"/>
        <end position="91"/>
    </location>
</feature>
<evidence type="ECO:0000256" key="8">
    <source>
        <dbReference type="SAM" id="MobiDB-lite"/>
    </source>
</evidence>
<dbReference type="SUPFAM" id="SSF57667">
    <property type="entry name" value="beta-beta-alpha zinc fingers"/>
    <property type="match status" value="1"/>
</dbReference>
<evidence type="ECO:0000256" key="5">
    <source>
        <dbReference type="ARBA" id="ARBA00022833"/>
    </source>
</evidence>
<keyword evidence="6" id="KW-0539">Nucleus</keyword>
<evidence type="ECO:0000259" key="10">
    <source>
        <dbReference type="PROSITE" id="PS50157"/>
    </source>
</evidence>
<dbReference type="PANTHER" id="PTHR40626">
    <property type="entry name" value="MIP31509P"/>
    <property type="match status" value="1"/>
</dbReference>
<proteinExistence type="predicted"/>
<protein>
    <recommendedName>
        <fullName evidence="10">C2H2-type domain-containing protein</fullName>
    </recommendedName>
</protein>
<evidence type="ECO:0000256" key="6">
    <source>
        <dbReference type="ARBA" id="ARBA00023242"/>
    </source>
</evidence>
<evidence type="ECO:0000256" key="7">
    <source>
        <dbReference type="PROSITE-ProRule" id="PRU00042"/>
    </source>
</evidence>
<evidence type="ECO:0000313" key="12">
    <source>
        <dbReference type="Proteomes" id="UP000774617"/>
    </source>
</evidence>
<evidence type="ECO:0000256" key="3">
    <source>
        <dbReference type="ARBA" id="ARBA00022737"/>
    </source>
</evidence>
<reference evidence="11 12" key="1">
    <citation type="journal article" date="2021" name="Nat. Commun.">
        <title>Genetic determinants of endophytism in the Arabidopsis root mycobiome.</title>
        <authorList>
            <person name="Mesny F."/>
            <person name="Miyauchi S."/>
            <person name="Thiergart T."/>
            <person name="Pickel B."/>
            <person name="Atanasova L."/>
            <person name="Karlsson M."/>
            <person name="Huettel B."/>
            <person name="Barry K.W."/>
            <person name="Haridas S."/>
            <person name="Chen C."/>
            <person name="Bauer D."/>
            <person name="Andreopoulos W."/>
            <person name="Pangilinan J."/>
            <person name="LaButti K."/>
            <person name="Riley R."/>
            <person name="Lipzen A."/>
            <person name="Clum A."/>
            <person name="Drula E."/>
            <person name="Henrissat B."/>
            <person name="Kohler A."/>
            <person name="Grigoriev I.V."/>
            <person name="Martin F.M."/>
            <person name="Hacquard S."/>
        </authorList>
    </citation>
    <scope>NUCLEOTIDE SEQUENCE [LARGE SCALE GENOMIC DNA]</scope>
    <source>
        <strain evidence="11 12">MPI-SDFR-AT-0080</strain>
    </source>
</reference>
<feature type="compositionally biased region" description="Low complexity" evidence="8">
    <location>
        <begin position="150"/>
        <end position="168"/>
    </location>
</feature>
<dbReference type="PANTHER" id="PTHR40626:SF7">
    <property type="entry name" value="TRANSCRIPTION FACTOR, PUTATIVE (AFU_ORTHOLOGUE AFUA_1G04110)-RELATED"/>
    <property type="match status" value="1"/>
</dbReference>
<dbReference type="Proteomes" id="UP000774617">
    <property type="component" value="Unassembled WGS sequence"/>
</dbReference>
<dbReference type="PROSITE" id="PS50157">
    <property type="entry name" value="ZINC_FINGER_C2H2_2"/>
    <property type="match status" value="2"/>
</dbReference>
<comment type="subcellular location">
    <subcellularLocation>
        <location evidence="1">Nucleus</location>
    </subcellularLocation>
</comment>
<keyword evidence="9" id="KW-0732">Signal</keyword>
<dbReference type="Pfam" id="PF04082">
    <property type="entry name" value="Fungal_trans"/>
    <property type="match status" value="1"/>
</dbReference>
<accession>A0ABQ8GJG8</accession>
<sequence>MLVIAAWLLSSIIPGPSRRSGNYEMWGRHGGVVNAAFGSYVFRRSPSPQPSVAPSQVNPAMAIKQCSACERIFTKAEHLKRHERSHTRERPFQCRHCGKSFGRSDVLHRHVRGHGQAFVNSSGEDKSMQSLSEALESTPLLVASLSTSKPSSRPACASSDPAAALSPPVEVSRAVDNTLSASPMGNSWSLEGENSHQQWNGPLHYDAGSIDAISGQTNSSMLPCSEPLLSWQPLDFDWNIDIPAFTDTITPPGSPEPPSSPSTRLIGVSQDRFMKAHQAWGARFKGRPGDASIWRRIADSPGCTMFWASDCKSTISHSRRVNKPCRDQLSRTFNNTLATTHLSNDNASGHPHVEFPSAETLEYALEQYFVYFHASLPFIHIPTFSAESAPTSLLLAMCLLGLIMLPNGSSSEFLHSAFEALARIITVDLTSMSLIKERNESHLTLMAASLLLLQIAALLEHDGRVTQTSTLRTIVLSVAESLGLLSANEYDTFDALLEHIHDNETRWKAWTRLESTRRLAIGLLEIDVWYSTYLAESPATRLENVSVASSSDNALFNAQSAEEWRSMYHPANETSPISLNPLAIPPAASNKNTISAFLLLLDLHQKRTHHRLNLPLTSPAPPYRAYITDATARTLIPTLTALSTSATTATTATLLRYHALHIRALAPLPLLSTAAGQHGPARAADALPSLRTWARTPAARRAMLHASQTFAALHARRVAEGVAASAGLWCFEASLALGLGILGMKEEDEKQGAESVVDVFEPVDWAAVGEAGYDGEDGGEGGDGSDSAGGAAVRFIRVGGAFLAGGTVITGGRMAARRCLMHFTTLVDGLGRGKVESLAEVLRVLSRGPSADEVEVW</sequence>
<keyword evidence="12" id="KW-1185">Reference proteome</keyword>
<dbReference type="InterPro" id="IPR051059">
    <property type="entry name" value="VerF-like"/>
</dbReference>
<dbReference type="CDD" id="cd12148">
    <property type="entry name" value="fungal_TF_MHR"/>
    <property type="match status" value="1"/>
</dbReference>
<evidence type="ECO:0000256" key="2">
    <source>
        <dbReference type="ARBA" id="ARBA00022723"/>
    </source>
</evidence>
<comment type="caution">
    <text evidence="11">The sequence shown here is derived from an EMBL/GenBank/DDBJ whole genome shotgun (WGS) entry which is preliminary data.</text>
</comment>
<keyword evidence="3" id="KW-0677">Repeat</keyword>
<dbReference type="PROSITE" id="PS00028">
    <property type="entry name" value="ZINC_FINGER_C2H2_1"/>
    <property type="match status" value="2"/>
</dbReference>
<evidence type="ECO:0000256" key="1">
    <source>
        <dbReference type="ARBA" id="ARBA00004123"/>
    </source>
</evidence>
<evidence type="ECO:0000313" key="11">
    <source>
        <dbReference type="EMBL" id="KAH7057424.1"/>
    </source>
</evidence>
<feature type="signal peptide" evidence="9">
    <location>
        <begin position="1"/>
        <end position="19"/>
    </location>
</feature>
<dbReference type="InterPro" id="IPR036236">
    <property type="entry name" value="Znf_C2H2_sf"/>
</dbReference>
<keyword evidence="5" id="KW-0862">Zinc</keyword>
<dbReference type="EMBL" id="JAGTJR010000007">
    <property type="protein sequence ID" value="KAH7057424.1"/>
    <property type="molecule type" value="Genomic_DNA"/>
</dbReference>
<dbReference type="Gene3D" id="3.30.160.60">
    <property type="entry name" value="Classic Zinc Finger"/>
    <property type="match status" value="2"/>
</dbReference>
<dbReference type="InterPro" id="IPR013087">
    <property type="entry name" value="Znf_C2H2_type"/>
</dbReference>
<feature type="chain" id="PRO_5047126806" description="C2H2-type domain-containing protein" evidence="9">
    <location>
        <begin position="20"/>
        <end position="857"/>
    </location>
</feature>
<organism evidence="11 12">
    <name type="scientific">Macrophomina phaseolina</name>
    <dbReference type="NCBI Taxonomy" id="35725"/>
    <lineage>
        <taxon>Eukaryota</taxon>
        <taxon>Fungi</taxon>
        <taxon>Dikarya</taxon>
        <taxon>Ascomycota</taxon>
        <taxon>Pezizomycotina</taxon>
        <taxon>Dothideomycetes</taxon>
        <taxon>Dothideomycetes incertae sedis</taxon>
        <taxon>Botryosphaeriales</taxon>
        <taxon>Botryosphaeriaceae</taxon>
        <taxon>Macrophomina</taxon>
    </lineage>
</organism>
<dbReference type="Pfam" id="PF00096">
    <property type="entry name" value="zf-C2H2"/>
    <property type="match status" value="1"/>
</dbReference>
<dbReference type="SMART" id="SM00355">
    <property type="entry name" value="ZnF_C2H2"/>
    <property type="match status" value="2"/>
</dbReference>
<evidence type="ECO:0000256" key="9">
    <source>
        <dbReference type="SAM" id="SignalP"/>
    </source>
</evidence>
<feature type="region of interest" description="Disordered" evidence="8">
    <location>
        <begin position="149"/>
        <end position="169"/>
    </location>
</feature>
<name>A0ABQ8GJG8_9PEZI</name>
<gene>
    <name evidence="11" type="ORF">B0J12DRAFT_413883</name>
</gene>
<dbReference type="InterPro" id="IPR007219">
    <property type="entry name" value="XnlR_reg_dom"/>
</dbReference>
<keyword evidence="2" id="KW-0479">Metal-binding</keyword>
<evidence type="ECO:0000256" key="4">
    <source>
        <dbReference type="ARBA" id="ARBA00022771"/>
    </source>
</evidence>